<feature type="region of interest" description="Disordered" evidence="13">
    <location>
        <begin position="993"/>
        <end position="1022"/>
    </location>
</feature>
<keyword evidence="7" id="KW-0805">Transcription regulation</keyword>
<dbReference type="Pfam" id="PF00134">
    <property type="entry name" value="Cyclin_N"/>
    <property type="match status" value="1"/>
</dbReference>
<evidence type="ECO:0000256" key="10">
    <source>
        <dbReference type="ARBA" id="ARBA00023242"/>
    </source>
</evidence>
<dbReference type="GO" id="GO:0016538">
    <property type="term" value="F:cyclin-dependent protein serine/threonine kinase regulator activity"/>
    <property type="evidence" value="ECO:0007669"/>
    <property type="project" value="InterPro"/>
</dbReference>
<feature type="compositionally biased region" description="Basic and acidic residues" evidence="13">
    <location>
        <begin position="772"/>
        <end position="795"/>
    </location>
</feature>
<feature type="compositionally biased region" description="Basic and acidic residues" evidence="13">
    <location>
        <begin position="647"/>
        <end position="657"/>
    </location>
</feature>
<evidence type="ECO:0000256" key="3">
    <source>
        <dbReference type="ARBA" id="ARBA00022499"/>
    </source>
</evidence>
<dbReference type="CDD" id="cd20539">
    <property type="entry name" value="CYCLIN_CCNT_rpt2"/>
    <property type="match status" value="1"/>
</dbReference>
<evidence type="ECO:0000259" key="14">
    <source>
        <dbReference type="SMART" id="SM00385"/>
    </source>
</evidence>
<evidence type="ECO:0000256" key="12">
    <source>
        <dbReference type="RuleBase" id="RU000383"/>
    </source>
</evidence>
<protein>
    <submittedName>
        <fullName evidence="15">Cyclin T</fullName>
    </submittedName>
</protein>
<dbReference type="GO" id="GO:0006357">
    <property type="term" value="P:regulation of transcription by RNA polymerase II"/>
    <property type="evidence" value="ECO:0007669"/>
    <property type="project" value="InterPro"/>
</dbReference>
<name>A0A131YXK9_RHIAP</name>
<dbReference type="InterPro" id="IPR036915">
    <property type="entry name" value="Cyclin-like_sf"/>
</dbReference>
<feature type="compositionally biased region" description="Low complexity" evidence="13">
    <location>
        <begin position="417"/>
        <end position="431"/>
    </location>
</feature>
<evidence type="ECO:0000256" key="11">
    <source>
        <dbReference type="ARBA" id="ARBA00023306"/>
    </source>
</evidence>
<feature type="domain" description="Cyclin-like" evidence="14">
    <location>
        <begin position="150"/>
        <end position="238"/>
    </location>
</feature>
<feature type="compositionally biased region" description="Low complexity" evidence="13">
    <location>
        <begin position="449"/>
        <end position="463"/>
    </location>
</feature>
<feature type="compositionally biased region" description="Pro residues" evidence="13">
    <location>
        <begin position="997"/>
        <end position="1022"/>
    </location>
</feature>
<keyword evidence="10" id="KW-0539">Nucleus</keyword>
<evidence type="ECO:0000256" key="7">
    <source>
        <dbReference type="ARBA" id="ARBA00023015"/>
    </source>
</evidence>
<keyword evidence="5" id="KW-0132">Cell division</keyword>
<feature type="compositionally biased region" description="Low complexity" evidence="13">
    <location>
        <begin position="259"/>
        <end position="280"/>
    </location>
</feature>
<evidence type="ECO:0000256" key="9">
    <source>
        <dbReference type="ARBA" id="ARBA00023163"/>
    </source>
</evidence>
<evidence type="ECO:0000256" key="13">
    <source>
        <dbReference type="SAM" id="MobiDB-lite"/>
    </source>
</evidence>
<keyword evidence="3" id="KW-1017">Isopeptide bond</keyword>
<evidence type="ECO:0000256" key="2">
    <source>
        <dbReference type="ARBA" id="ARBA00008638"/>
    </source>
</evidence>
<dbReference type="Gene3D" id="1.10.472.10">
    <property type="entry name" value="Cyclin-like"/>
    <property type="match status" value="2"/>
</dbReference>
<evidence type="ECO:0000256" key="4">
    <source>
        <dbReference type="ARBA" id="ARBA00022553"/>
    </source>
</evidence>
<feature type="compositionally biased region" description="Low complexity" evidence="13">
    <location>
        <begin position="296"/>
        <end position="314"/>
    </location>
</feature>
<evidence type="ECO:0000256" key="5">
    <source>
        <dbReference type="ARBA" id="ARBA00022618"/>
    </source>
</evidence>
<feature type="compositionally biased region" description="Basic and acidic residues" evidence="13">
    <location>
        <begin position="665"/>
        <end position="677"/>
    </location>
</feature>
<feature type="compositionally biased region" description="Pro residues" evidence="13">
    <location>
        <begin position="578"/>
        <end position="643"/>
    </location>
</feature>
<evidence type="ECO:0000256" key="6">
    <source>
        <dbReference type="ARBA" id="ARBA00022843"/>
    </source>
</evidence>
<dbReference type="InterPro" id="IPR043198">
    <property type="entry name" value="Cyclin/Ssn8"/>
</dbReference>
<feature type="compositionally biased region" description="Basic and acidic residues" evidence="13">
    <location>
        <begin position="703"/>
        <end position="723"/>
    </location>
</feature>
<feature type="compositionally biased region" description="Pro residues" evidence="13">
    <location>
        <begin position="843"/>
        <end position="857"/>
    </location>
</feature>
<feature type="compositionally biased region" description="Basic and acidic residues" evidence="13">
    <location>
        <begin position="748"/>
        <end position="760"/>
    </location>
</feature>
<feature type="compositionally biased region" description="Low complexity" evidence="13">
    <location>
        <begin position="558"/>
        <end position="573"/>
    </location>
</feature>
<dbReference type="InterPro" id="IPR013763">
    <property type="entry name" value="Cyclin-like_dom"/>
</dbReference>
<keyword evidence="6" id="KW-0832">Ubl conjugation</keyword>
<feature type="compositionally biased region" description="Basic and acidic residues" evidence="13">
    <location>
        <begin position="281"/>
        <end position="295"/>
    </location>
</feature>
<evidence type="ECO:0000256" key="1">
    <source>
        <dbReference type="ARBA" id="ARBA00004123"/>
    </source>
</evidence>
<reference evidence="15" key="1">
    <citation type="journal article" date="2016" name="Ticks Tick Borne Dis.">
        <title>De novo assembly and annotation of the salivary gland transcriptome of Rhipicephalus appendiculatus male and female ticks during blood feeding.</title>
        <authorList>
            <person name="de Castro M.H."/>
            <person name="de Klerk D."/>
            <person name="Pienaar R."/>
            <person name="Latif A.A."/>
            <person name="Rees D.J."/>
            <person name="Mans B.J."/>
        </authorList>
    </citation>
    <scope>NUCLEOTIDE SEQUENCE</scope>
    <source>
        <tissue evidence="15">Salivary glands</tissue>
    </source>
</reference>
<proteinExistence type="inferred from homology"/>
<evidence type="ECO:0000313" key="15">
    <source>
        <dbReference type="EMBL" id="JAP83230.1"/>
    </source>
</evidence>
<keyword evidence="11" id="KW-0131">Cell cycle</keyword>
<feature type="compositionally biased region" description="Basic and acidic residues" evidence="13">
    <location>
        <begin position="894"/>
        <end position="903"/>
    </location>
</feature>
<feature type="compositionally biased region" description="Polar residues" evidence="13">
    <location>
        <begin position="531"/>
        <end position="542"/>
    </location>
</feature>
<dbReference type="Pfam" id="PF21797">
    <property type="entry name" value="CycT2-like_C"/>
    <property type="match status" value="1"/>
</dbReference>
<dbReference type="InterPro" id="IPR006671">
    <property type="entry name" value="Cyclin_N"/>
</dbReference>
<feature type="compositionally biased region" description="Pro residues" evidence="13">
    <location>
        <begin position="914"/>
        <end position="934"/>
    </location>
</feature>
<dbReference type="FunFam" id="1.10.472.10:FF:000009">
    <property type="entry name" value="cyclin-T2 isoform X1"/>
    <property type="match status" value="1"/>
</dbReference>
<sequence>MAAAERWYFTKEQLALTPSRKCGLDADKELSYRQQAANLIQDMGQRLQVTQLCINTAIVYMHRFYYYHSFTKFHRNSIAACALFLAAKVEEQPRKLEHVIKVAHMCLHRDAPPLNPASEAYQEQALELVLNENMMLQTLGFDIGIEHPHTHVVNFCQLVRASKDLAQTSYFMATNSLHLTMMCLQYKPRVVACLCIHLACKWSNWEIPKSSENKDWFWYVDQSCTAELLEELTSEFLAILDKCPSRLKRKIMSIGAGSSGSSSTAAPTPVASAPSSSGTSSRKEAHAQQRREERSAAAASHEPSTSSEAPASSERQPASSSHGGSRKPPSDPTQHRNAKVPPHHGPAQRSPGLAQLQSSNQGSEHMLSPGKRKALEGSGSHGSQPLSLDAYRDKRCRQKGQPKPQPPPSDRSESHHGAASHPPHQAPSSHSQSRHHQQPHPEPASDVCATTAPPHHPTTASATDSAKLPSAQVKQDHTSDDMSGFNFNFGAQFGGEGGDSSIDSFSFGLDGPDIMPAISPLQFDADDRSNSQELLMTLSHTVPQPPSVPTLPAEENNAPPKMAAVPPVAVPPAKAEPRTPPLPPPKARPPSPPPPQKPVPANPPLPPQKSRPSTPPLPPPAVQLPPPPPLPPAPAPTAAPLPAPVADKPEVKAEVKPEAVVAPPVKDKEKERSERKERKERHKHKHSSSERSRNKHSSPGKHSGGEKTSEGKSHGDRVPDVGAHHAASNAVDAQHVVNQAVDGTPAVDSDRKVERNGISKHDRKSSGSSKSESSRKEKSERREKERREASREENGSRSSQPSAGGGLKITISKEKLQQSGSGLTGSPPREALKIKIPKLKIVPPTPTPPPPPPPPADAPESGRGPHTPPPPPPSTGLKLKISKERLNSGRKRDRRSDDGEHRARSPKSRKVSVPVPPPPPPPPGPSYPAPPVPPSGGSANHVPPQFHQGYVPAPQFSAPPPPHHPQMYFQPPYGFPPPPPPMHMAPGAYQVPQYFGIPPPPPPVDPPLPKELPPPPPPPPSE</sequence>
<organism evidence="15">
    <name type="scientific">Rhipicephalus appendiculatus</name>
    <name type="common">Brown ear tick</name>
    <dbReference type="NCBI Taxonomy" id="34631"/>
    <lineage>
        <taxon>Eukaryota</taxon>
        <taxon>Metazoa</taxon>
        <taxon>Ecdysozoa</taxon>
        <taxon>Arthropoda</taxon>
        <taxon>Chelicerata</taxon>
        <taxon>Arachnida</taxon>
        <taxon>Acari</taxon>
        <taxon>Parasitiformes</taxon>
        <taxon>Ixodida</taxon>
        <taxon>Ixodoidea</taxon>
        <taxon>Ixodidae</taxon>
        <taxon>Rhipicephalinae</taxon>
        <taxon>Rhipicephalus</taxon>
        <taxon>Rhipicephalus</taxon>
    </lineage>
</organism>
<dbReference type="PANTHER" id="PTHR10026">
    <property type="entry name" value="CYCLIN"/>
    <property type="match status" value="1"/>
</dbReference>
<dbReference type="FunFam" id="1.10.472.10:FF:000004">
    <property type="entry name" value="Cyclin T2"/>
    <property type="match status" value="1"/>
</dbReference>
<feature type="compositionally biased region" description="Low complexity" evidence="13">
    <location>
        <begin position="499"/>
        <end position="511"/>
    </location>
</feature>
<dbReference type="CDD" id="cd20538">
    <property type="entry name" value="CYCLIN_CCNT_rpt1"/>
    <property type="match status" value="1"/>
</dbReference>
<comment type="similarity">
    <text evidence="2">Belongs to the cyclin family. Cyclin C subfamily.</text>
</comment>
<dbReference type="SUPFAM" id="SSF47954">
    <property type="entry name" value="Cyclin-like"/>
    <property type="match status" value="2"/>
</dbReference>
<dbReference type="GO" id="GO:0051301">
    <property type="term" value="P:cell division"/>
    <property type="evidence" value="ECO:0007669"/>
    <property type="project" value="UniProtKB-KW"/>
</dbReference>
<comment type="subcellular location">
    <subcellularLocation>
        <location evidence="1">Nucleus</location>
    </subcellularLocation>
</comment>
<dbReference type="GO" id="GO:0005634">
    <property type="term" value="C:nucleus"/>
    <property type="evidence" value="ECO:0007669"/>
    <property type="project" value="UniProtKB-SubCell"/>
</dbReference>
<dbReference type="EMBL" id="GEDV01005327">
    <property type="protein sequence ID" value="JAP83230.1"/>
    <property type="molecule type" value="Transcribed_RNA"/>
</dbReference>
<keyword evidence="8 12" id="KW-0195">Cyclin</keyword>
<feature type="domain" description="Cyclin-like" evidence="14">
    <location>
        <begin position="38"/>
        <end position="137"/>
    </location>
</feature>
<keyword evidence="4" id="KW-0597">Phosphoprotein</keyword>
<feature type="region of interest" description="Disordered" evidence="13">
    <location>
        <begin position="254"/>
        <end position="972"/>
    </location>
</feature>
<accession>A0A131YXK9</accession>
<dbReference type="AlphaFoldDB" id="A0A131YXK9"/>
<dbReference type="SMART" id="SM00385">
    <property type="entry name" value="CYCLIN"/>
    <property type="match status" value="2"/>
</dbReference>
<evidence type="ECO:0000256" key="8">
    <source>
        <dbReference type="ARBA" id="ARBA00023127"/>
    </source>
</evidence>
<keyword evidence="9" id="KW-0804">Transcription</keyword>